<accession>A0ABR2HCP1</accession>
<sequence>MKDIIHIYKYNTRHQSISPHFFKNIELQFKKNQQQEALKQKVSNYRQIIDHLFNNNGISSEFEFNETRHKLLKACLKENVKLVDLLTKKKIECNGFLNVLDENEGTAGIFGNLTEQSEVMIPRSIQHVTSQKSLKTLSHLQTD</sequence>
<evidence type="ECO:0000313" key="1">
    <source>
        <dbReference type="EMBL" id="KAK8844467.1"/>
    </source>
</evidence>
<name>A0ABR2HCP1_9EUKA</name>
<comment type="caution">
    <text evidence="1">The sequence shown here is derived from an EMBL/GenBank/DDBJ whole genome shotgun (WGS) entry which is preliminary data.</text>
</comment>
<protein>
    <submittedName>
        <fullName evidence="1">Uncharacterized protein</fullName>
    </submittedName>
</protein>
<gene>
    <name evidence="1" type="ORF">M9Y10_024327</name>
</gene>
<dbReference type="Proteomes" id="UP001470230">
    <property type="component" value="Unassembled WGS sequence"/>
</dbReference>
<reference evidence="1 2" key="1">
    <citation type="submission" date="2024-04" db="EMBL/GenBank/DDBJ databases">
        <title>Tritrichomonas musculus Genome.</title>
        <authorList>
            <person name="Alves-Ferreira E."/>
            <person name="Grigg M."/>
            <person name="Lorenzi H."/>
            <person name="Galac M."/>
        </authorList>
    </citation>
    <scope>NUCLEOTIDE SEQUENCE [LARGE SCALE GENOMIC DNA]</scope>
    <source>
        <strain evidence="1 2">EAF2021</strain>
    </source>
</reference>
<organism evidence="1 2">
    <name type="scientific">Tritrichomonas musculus</name>
    <dbReference type="NCBI Taxonomy" id="1915356"/>
    <lineage>
        <taxon>Eukaryota</taxon>
        <taxon>Metamonada</taxon>
        <taxon>Parabasalia</taxon>
        <taxon>Tritrichomonadida</taxon>
        <taxon>Tritrichomonadidae</taxon>
        <taxon>Tritrichomonas</taxon>
    </lineage>
</organism>
<dbReference type="EMBL" id="JAPFFF010000032">
    <property type="protein sequence ID" value="KAK8844467.1"/>
    <property type="molecule type" value="Genomic_DNA"/>
</dbReference>
<keyword evidence="2" id="KW-1185">Reference proteome</keyword>
<evidence type="ECO:0000313" key="2">
    <source>
        <dbReference type="Proteomes" id="UP001470230"/>
    </source>
</evidence>
<proteinExistence type="predicted"/>